<dbReference type="PANTHER" id="PTHR30582">
    <property type="entry name" value="L,D-TRANSPEPTIDASE"/>
    <property type="match status" value="1"/>
</dbReference>
<evidence type="ECO:0000256" key="4">
    <source>
        <dbReference type="ARBA" id="ARBA00022960"/>
    </source>
</evidence>
<dbReference type="CDD" id="cd16913">
    <property type="entry name" value="YkuD_like"/>
    <property type="match status" value="1"/>
</dbReference>
<evidence type="ECO:0000313" key="10">
    <source>
        <dbReference type="EMBL" id="MCL6699787.1"/>
    </source>
</evidence>
<proteinExistence type="inferred from homology"/>
<dbReference type="Gene3D" id="2.40.440.10">
    <property type="entry name" value="L,D-transpeptidase catalytic domain-like"/>
    <property type="match status" value="1"/>
</dbReference>
<accession>A0ABT0RXU1</accession>
<dbReference type="EMBL" id="JAMGBA010000004">
    <property type="protein sequence ID" value="MCL6699787.1"/>
    <property type="molecule type" value="Genomic_DNA"/>
</dbReference>
<dbReference type="SUPFAM" id="SSF141523">
    <property type="entry name" value="L,D-transpeptidase catalytic domain-like"/>
    <property type="match status" value="1"/>
</dbReference>
<feature type="active site" description="Nucleophile" evidence="7">
    <location>
        <position position="156"/>
    </location>
</feature>
<comment type="similarity">
    <text evidence="2">Belongs to the YkuD family.</text>
</comment>
<feature type="chain" id="PRO_5046473754" evidence="8">
    <location>
        <begin position="25"/>
        <end position="181"/>
    </location>
</feature>
<evidence type="ECO:0000256" key="1">
    <source>
        <dbReference type="ARBA" id="ARBA00004752"/>
    </source>
</evidence>
<dbReference type="PANTHER" id="PTHR30582:SF2">
    <property type="entry name" value="L,D-TRANSPEPTIDASE YCIB-RELATED"/>
    <property type="match status" value="1"/>
</dbReference>
<reference evidence="10 11" key="1">
    <citation type="submission" date="2022-05" db="EMBL/GenBank/DDBJ databases">
        <authorList>
            <person name="Jo J.-H."/>
            <person name="Im W.-T."/>
        </authorList>
    </citation>
    <scope>NUCLEOTIDE SEQUENCE [LARGE SCALE GENOMIC DNA]</scope>
    <source>
        <strain evidence="10 11">NSE70-1</strain>
    </source>
</reference>
<comment type="pathway">
    <text evidence="1 7">Cell wall biogenesis; peptidoglycan biosynthesis.</text>
</comment>
<dbReference type="Proteomes" id="UP001203410">
    <property type="component" value="Unassembled WGS sequence"/>
</dbReference>
<keyword evidence="3" id="KW-0808">Transferase</keyword>
<comment type="caution">
    <text evidence="10">The sequence shown here is derived from an EMBL/GenBank/DDBJ whole genome shotgun (WGS) entry which is preliminary data.</text>
</comment>
<dbReference type="Pfam" id="PF03734">
    <property type="entry name" value="YkuD"/>
    <property type="match status" value="1"/>
</dbReference>
<sequence length="181" mass="19328">MMKLALALVAAGAFALAPAAPALASMETPEAKAEAADAAMMARLHMDEVFGPKELKPGQYVWRKGSFTGEPMVVVSLTDQLAYLYRGDQLVAVSTVSTGKETNPTPKGIFSVLAKKPMHRSIKYDNAPMPFMQRIDEYGVALHAGHLPGRPASHGCIRLPAEFAKRLYGVTDLGATVMIGA</sequence>
<dbReference type="PROSITE" id="PS52029">
    <property type="entry name" value="LD_TPASE"/>
    <property type="match status" value="1"/>
</dbReference>
<dbReference type="InterPro" id="IPR038063">
    <property type="entry name" value="Transpep_catalytic_dom"/>
</dbReference>
<feature type="signal peptide" evidence="8">
    <location>
        <begin position="1"/>
        <end position="24"/>
    </location>
</feature>
<keyword evidence="11" id="KW-1185">Reference proteome</keyword>
<evidence type="ECO:0000313" key="11">
    <source>
        <dbReference type="Proteomes" id="UP001203410"/>
    </source>
</evidence>
<evidence type="ECO:0000256" key="2">
    <source>
        <dbReference type="ARBA" id="ARBA00005992"/>
    </source>
</evidence>
<dbReference type="InterPro" id="IPR005490">
    <property type="entry name" value="LD_TPept_cat_dom"/>
</dbReference>
<keyword evidence="4 7" id="KW-0133">Cell shape</keyword>
<dbReference type="RefSeq" id="WP_249905244.1">
    <property type="nucleotide sequence ID" value="NZ_JAMGBA010000004.1"/>
</dbReference>
<keyword evidence="8" id="KW-0732">Signal</keyword>
<organism evidence="10 11">
    <name type="scientific">Sphingomonas caseinilyticus</name>
    <dbReference type="NCBI Taxonomy" id="2908205"/>
    <lineage>
        <taxon>Bacteria</taxon>
        <taxon>Pseudomonadati</taxon>
        <taxon>Pseudomonadota</taxon>
        <taxon>Alphaproteobacteria</taxon>
        <taxon>Sphingomonadales</taxon>
        <taxon>Sphingomonadaceae</taxon>
        <taxon>Sphingomonas</taxon>
    </lineage>
</organism>
<name>A0ABT0RXU1_9SPHN</name>
<evidence type="ECO:0000256" key="6">
    <source>
        <dbReference type="ARBA" id="ARBA00023316"/>
    </source>
</evidence>
<dbReference type="InterPro" id="IPR050979">
    <property type="entry name" value="LD-transpeptidase"/>
</dbReference>
<feature type="active site" description="Proton donor/acceptor" evidence="7">
    <location>
        <position position="143"/>
    </location>
</feature>
<evidence type="ECO:0000256" key="3">
    <source>
        <dbReference type="ARBA" id="ARBA00022679"/>
    </source>
</evidence>
<evidence type="ECO:0000256" key="5">
    <source>
        <dbReference type="ARBA" id="ARBA00022984"/>
    </source>
</evidence>
<protein>
    <submittedName>
        <fullName evidence="10">L,D-transpeptidase family protein</fullName>
    </submittedName>
</protein>
<gene>
    <name evidence="10" type="ORF">LZ496_13475</name>
</gene>
<evidence type="ECO:0000256" key="7">
    <source>
        <dbReference type="PROSITE-ProRule" id="PRU01373"/>
    </source>
</evidence>
<keyword evidence="6 7" id="KW-0961">Cell wall biogenesis/degradation</keyword>
<keyword evidence="5 7" id="KW-0573">Peptidoglycan synthesis</keyword>
<dbReference type="NCBIfam" id="NF004785">
    <property type="entry name" value="PRK06132.1-2"/>
    <property type="match status" value="1"/>
</dbReference>
<evidence type="ECO:0000259" key="9">
    <source>
        <dbReference type="PROSITE" id="PS52029"/>
    </source>
</evidence>
<feature type="domain" description="L,D-TPase catalytic" evidence="9">
    <location>
        <begin position="71"/>
        <end position="180"/>
    </location>
</feature>
<evidence type="ECO:0000256" key="8">
    <source>
        <dbReference type="SAM" id="SignalP"/>
    </source>
</evidence>